<dbReference type="EMBL" id="LK052886">
    <property type="protein sequence ID" value="CDR37559.1"/>
    <property type="molecule type" value="Genomic_DNA"/>
</dbReference>
<feature type="domain" description="C2H2-type" evidence="10">
    <location>
        <begin position="555"/>
        <end position="587"/>
    </location>
</feature>
<keyword evidence="5" id="KW-0862">Zinc</keyword>
<dbReference type="InterPro" id="IPR048420">
    <property type="entry name" value="Zap1-like_Znf1"/>
</dbReference>
<dbReference type="Pfam" id="PF21816">
    <property type="entry name" value="Zap1_zf1"/>
    <property type="match status" value="1"/>
</dbReference>
<comment type="subcellular location">
    <subcellularLocation>
        <location evidence="1">Nucleus</location>
    </subcellularLocation>
</comment>
<dbReference type="Gene3D" id="3.30.160.60">
    <property type="entry name" value="Classic Zinc Finger"/>
    <property type="match status" value="4"/>
</dbReference>
<sequence length="699" mass="79499">MPTTGDRMSLGQHHNEDSYQMLKDLEADISKYSLDERSMSLPVPISEATVTSPSSTSATGSVSPAAGSSSTARQPNFFDAMAMNNGLIHGHVHNFNNFTYIHGHIHTNDTMLLEGMDFTQQAQQQQALPKLRRQSSHHQHLNDRHSSQFTDCQHFEFLNCHDQQSKPVIVENPNLTCEEDVNCKPKLLEICCDNSHPDGSSTAPLFPDLVNLPMGQQLHDDSFSHSNDDKTFEHCNFEDCIDVKCDLDTCDIDELYCKFCEDPDSMPDLKCDFENKDSQTVHNHAHAHSHSHSHSHIHTHDHDNNHTHIDQHLLQLITPAATQHKQKRSREDEDKPAIHHHLHHHQQHSHPENHHHHHIQLHDHQHAAKKVKNESGANSLINFEWNFKNQQAKCEWDTCSSQFDNTLLLQNHIVENHLVPEFNINTSLGHINDSLAYECEWKNCDFSGDGMTSLITHINSQHSGYPSNPIDELISQSQKKPLLTPSPDNDHISPQKDVSSNLADTSADDEATTCRWMVQDSTDSEPHPCGAQFSSAEELTNHLVEDHVGSGQSVYVCSWEGCDRNGQEFRQRQKALRHLHTHTHYKPLQCKVCGRRFAVDTMLTQHMRTHSGEKPYKCPTCDKRFATSSSLSVHLRTHTGEKPLMCKYPGCGKRFSESSNLTKHMKIHEKEFKCSCCLRSFATLKQLKSHNSKYHADLQ</sequence>
<dbReference type="InterPro" id="IPR013087">
    <property type="entry name" value="Znf_C2H2_type"/>
</dbReference>
<feature type="region of interest" description="Disordered" evidence="9">
    <location>
        <begin position="340"/>
        <end position="372"/>
    </location>
</feature>
<feature type="compositionally biased region" description="Basic residues" evidence="9">
    <location>
        <begin position="130"/>
        <end position="139"/>
    </location>
</feature>
<dbReference type="Pfam" id="PF13465">
    <property type="entry name" value="zf-H2C2_2"/>
    <property type="match status" value="1"/>
</dbReference>
<evidence type="ECO:0000256" key="4">
    <source>
        <dbReference type="ARBA" id="ARBA00022771"/>
    </source>
</evidence>
<dbReference type="GO" id="GO:0000981">
    <property type="term" value="F:DNA-binding transcription factor activity, RNA polymerase II-specific"/>
    <property type="evidence" value="ECO:0007669"/>
    <property type="project" value="TreeGrafter"/>
</dbReference>
<feature type="region of interest" description="Disordered" evidence="9">
    <location>
        <begin position="47"/>
        <end position="71"/>
    </location>
</feature>
<dbReference type="GO" id="GO:0045944">
    <property type="term" value="P:positive regulation of transcription by RNA polymerase II"/>
    <property type="evidence" value="ECO:0007669"/>
    <property type="project" value="UniProtKB-ARBA"/>
</dbReference>
<dbReference type="PhylomeDB" id="A0A061AJ49"/>
<keyword evidence="7" id="KW-0539">Nucleus</keyword>
<evidence type="ECO:0000313" key="11">
    <source>
        <dbReference type="EMBL" id="CDR37559.1"/>
    </source>
</evidence>
<keyword evidence="3" id="KW-0677">Repeat</keyword>
<dbReference type="SUPFAM" id="SSF57667">
    <property type="entry name" value="beta-beta-alpha zinc fingers"/>
    <property type="match status" value="3"/>
</dbReference>
<feature type="region of interest" description="Disordered" evidence="9">
    <location>
        <begin position="281"/>
        <end position="305"/>
    </location>
</feature>
<keyword evidence="2" id="KW-0479">Metal-binding</keyword>
<evidence type="ECO:0000256" key="5">
    <source>
        <dbReference type="ARBA" id="ARBA00022833"/>
    </source>
</evidence>
<organism evidence="11">
    <name type="scientific">Cyberlindnera fabianii</name>
    <name type="common">Yeast</name>
    <name type="synonym">Hansenula fabianii</name>
    <dbReference type="NCBI Taxonomy" id="36022"/>
    <lineage>
        <taxon>Eukaryota</taxon>
        <taxon>Fungi</taxon>
        <taxon>Dikarya</taxon>
        <taxon>Ascomycota</taxon>
        <taxon>Saccharomycotina</taxon>
        <taxon>Saccharomycetes</taxon>
        <taxon>Phaffomycetales</taxon>
        <taxon>Phaffomycetaceae</taxon>
        <taxon>Cyberlindnera</taxon>
    </lineage>
</organism>
<evidence type="ECO:0000256" key="6">
    <source>
        <dbReference type="ARBA" id="ARBA00023125"/>
    </source>
</evidence>
<accession>A0A061AJ49</accession>
<feature type="domain" description="C2H2-type" evidence="10">
    <location>
        <begin position="616"/>
        <end position="643"/>
    </location>
</feature>
<dbReference type="PANTHER" id="PTHR19818">
    <property type="entry name" value="ZINC FINGER PROTEIN ZIC AND GLI"/>
    <property type="match status" value="1"/>
</dbReference>
<feature type="region of interest" description="Disordered" evidence="9">
    <location>
        <begin position="124"/>
        <end position="145"/>
    </location>
</feature>
<dbReference type="Pfam" id="PF13912">
    <property type="entry name" value="zf-C2H2_6"/>
    <property type="match status" value="1"/>
</dbReference>
<evidence type="ECO:0000256" key="9">
    <source>
        <dbReference type="SAM" id="MobiDB-lite"/>
    </source>
</evidence>
<evidence type="ECO:0000259" key="10">
    <source>
        <dbReference type="PROSITE" id="PS50157"/>
    </source>
</evidence>
<dbReference type="PANTHER" id="PTHR19818:SF139">
    <property type="entry name" value="PAIR-RULE PROTEIN ODD-PAIRED"/>
    <property type="match status" value="1"/>
</dbReference>
<dbReference type="Pfam" id="PF00096">
    <property type="entry name" value="zf-C2H2"/>
    <property type="match status" value="1"/>
</dbReference>
<dbReference type="Pfam" id="PF13913">
    <property type="entry name" value="zf-C2HC_2"/>
    <property type="match status" value="1"/>
</dbReference>
<gene>
    <name evidence="11" type="ORF">CYFA0S_01e12156g</name>
</gene>
<dbReference type="SMART" id="SM00355">
    <property type="entry name" value="ZnF_C2H2"/>
    <property type="match status" value="8"/>
</dbReference>
<dbReference type="PROSITE" id="PS50157">
    <property type="entry name" value="ZINC_FINGER_C2H2_2"/>
    <property type="match status" value="5"/>
</dbReference>
<feature type="compositionally biased region" description="Basic residues" evidence="9">
    <location>
        <begin position="283"/>
        <end position="297"/>
    </location>
</feature>
<proteinExistence type="predicted"/>
<evidence type="ECO:0000256" key="1">
    <source>
        <dbReference type="ARBA" id="ARBA00004123"/>
    </source>
</evidence>
<dbReference type="Gene3D" id="6.10.140.370">
    <property type="match status" value="1"/>
</dbReference>
<dbReference type="GO" id="GO:0008270">
    <property type="term" value="F:zinc ion binding"/>
    <property type="evidence" value="ECO:0007669"/>
    <property type="project" value="UniProtKB-KW"/>
</dbReference>
<dbReference type="InterPro" id="IPR050329">
    <property type="entry name" value="GLI_C2H2-zinc-finger"/>
</dbReference>
<dbReference type="GO" id="GO:0005634">
    <property type="term" value="C:nucleus"/>
    <property type="evidence" value="ECO:0007669"/>
    <property type="project" value="UniProtKB-SubCell"/>
</dbReference>
<feature type="compositionally biased region" description="Basic residues" evidence="9">
    <location>
        <begin position="340"/>
        <end position="359"/>
    </location>
</feature>
<feature type="domain" description="C2H2-type" evidence="10">
    <location>
        <begin position="672"/>
        <end position="699"/>
    </location>
</feature>
<feature type="domain" description="C2H2-type" evidence="10">
    <location>
        <begin position="588"/>
        <end position="615"/>
    </location>
</feature>
<feature type="region of interest" description="Disordered" evidence="9">
    <location>
        <begin position="480"/>
        <end position="509"/>
    </location>
</feature>
<protein>
    <submittedName>
        <fullName evidence="11">CYFA0S01e12156g1_1</fullName>
    </submittedName>
</protein>
<dbReference type="FunFam" id="3.30.160.60:FF:000557">
    <property type="entry name" value="zinc finger and SCAN domain-containing protein 29"/>
    <property type="match status" value="1"/>
</dbReference>
<name>A0A061AJ49_CYBFA</name>
<feature type="domain" description="C2H2-type" evidence="10">
    <location>
        <begin position="644"/>
        <end position="673"/>
    </location>
</feature>
<dbReference type="PROSITE" id="PS00028">
    <property type="entry name" value="ZINC_FINGER_C2H2_1"/>
    <property type="match status" value="5"/>
</dbReference>
<reference evidence="11" key="1">
    <citation type="journal article" date="2014" name="Genome Announc.">
        <title>Genome sequence of the yeast Cyberlindnera fabianii (Hansenula fabianii).</title>
        <authorList>
            <person name="Freel K.C."/>
            <person name="Sarilar V."/>
            <person name="Neuveglise C."/>
            <person name="Devillers H."/>
            <person name="Friedrich A."/>
            <person name="Schacherer J."/>
        </authorList>
    </citation>
    <scope>NUCLEOTIDE SEQUENCE</scope>
    <source>
        <strain evidence="11">YJS4271</strain>
    </source>
</reference>
<dbReference type="VEuPathDB" id="FungiDB:BON22_0309"/>
<feature type="compositionally biased region" description="Low complexity" evidence="9">
    <location>
        <begin position="48"/>
        <end position="71"/>
    </location>
</feature>
<dbReference type="Pfam" id="PF18217">
    <property type="entry name" value="Zap1_zf2"/>
    <property type="match status" value="1"/>
</dbReference>
<evidence type="ECO:0000256" key="3">
    <source>
        <dbReference type="ARBA" id="ARBA00022737"/>
    </source>
</evidence>
<dbReference type="AlphaFoldDB" id="A0A061AJ49"/>
<dbReference type="FunFam" id="3.30.160.60:FF:000875">
    <property type="entry name" value="zinc finger protein 236 isoform X7"/>
    <property type="match status" value="1"/>
</dbReference>
<keyword evidence="6" id="KW-0238">DNA-binding</keyword>
<evidence type="ECO:0000256" key="2">
    <source>
        <dbReference type="ARBA" id="ARBA00022723"/>
    </source>
</evidence>
<dbReference type="InterPro" id="IPR036236">
    <property type="entry name" value="Znf_C2H2_sf"/>
</dbReference>
<dbReference type="GO" id="GO:0000978">
    <property type="term" value="F:RNA polymerase II cis-regulatory region sequence-specific DNA binding"/>
    <property type="evidence" value="ECO:0007669"/>
    <property type="project" value="TreeGrafter"/>
</dbReference>
<keyword evidence="4 8" id="KW-0863">Zinc-finger</keyword>
<dbReference type="InterPro" id="IPR040792">
    <property type="entry name" value="Zap1_Znf2"/>
</dbReference>
<dbReference type="FunFam" id="3.30.160.60:FF:001498">
    <property type="entry name" value="Zinc finger protein 404"/>
    <property type="match status" value="1"/>
</dbReference>
<evidence type="ECO:0000256" key="8">
    <source>
        <dbReference type="PROSITE-ProRule" id="PRU00042"/>
    </source>
</evidence>
<evidence type="ECO:0000256" key="7">
    <source>
        <dbReference type="ARBA" id="ARBA00023242"/>
    </source>
</evidence>
<dbReference type="OrthoDB" id="3437960at2759"/>